<reference evidence="2 3" key="1">
    <citation type="submission" date="2024-06" db="EMBL/GenBank/DDBJ databases">
        <authorList>
            <person name="Kraege A."/>
            <person name="Thomma B."/>
        </authorList>
    </citation>
    <scope>NUCLEOTIDE SEQUENCE [LARGE SCALE GENOMIC DNA]</scope>
</reference>
<evidence type="ECO:0000313" key="3">
    <source>
        <dbReference type="Proteomes" id="UP001497392"/>
    </source>
</evidence>
<gene>
    <name evidence="2" type="primary">g26</name>
    <name evidence="2" type="ORF">VP750_LOCUS20</name>
</gene>
<keyword evidence="3" id="KW-1185">Reference proteome</keyword>
<sequence>MSLEGLCQEFRDLQESEREIVRALACAGDLLTKLSGVPETDKEGLESFAARYLSITQDTQDRLLKTAEKLSHLIPDERNTYTSNVQEYAALLRVQALEQRLASIKAELKEDLNPTEGPGGPEPMQEA</sequence>
<comment type="caution">
    <text evidence="2">The sequence shown here is derived from an EMBL/GenBank/DDBJ whole genome shotgun (WGS) entry which is preliminary data.</text>
</comment>
<feature type="region of interest" description="Disordered" evidence="1">
    <location>
        <begin position="108"/>
        <end position="127"/>
    </location>
</feature>
<dbReference type="EMBL" id="CAXHTA020000001">
    <property type="protein sequence ID" value="CAL5218361.1"/>
    <property type="molecule type" value="Genomic_DNA"/>
</dbReference>
<organism evidence="2 3">
    <name type="scientific">Coccomyxa viridis</name>
    <dbReference type="NCBI Taxonomy" id="1274662"/>
    <lineage>
        <taxon>Eukaryota</taxon>
        <taxon>Viridiplantae</taxon>
        <taxon>Chlorophyta</taxon>
        <taxon>core chlorophytes</taxon>
        <taxon>Trebouxiophyceae</taxon>
        <taxon>Trebouxiophyceae incertae sedis</taxon>
        <taxon>Coccomyxaceae</taxon>
        <taxon>Coccomyxa</taxon>
    </lineage>
</organism>
<accession>A0ABP1FHR0</accession>
<proteinExistence type="predicted"/>
<evidence type="ECO:0000256" key="1">
    <source>
        <dbReference type="SAM" id="MobiDB-lite"/>
    </source>
</evidence>
<protein>
    <submittedName>
        <fullName evidence="2">G26 protein</fullName>
    </submittedName>
</protein>
<name>A0ABP1FHR0_9CHLO</name>
<evidence type="ECO:0000313" key="2">
    <source>
        <dbReference type="EMBL" id="CAL5218361.1"/>
    </source>
</evidence>
<dbReference type="Proteomes" id="UP001497392">
    <property type="component" value="Unassembled WGS sequence"/>
</dbReference>